<name>A0ACB9Z9J1_9PEZI</name>
<comment type="caution">
    <text evidence="1">The sequence shown here is derived from an EMBL/GenBank/DDBJ whole genome shotgun (WGS) entry which is preliminary data.</text>
</comment>
<sequence>MATKTRKIPQSHWDEHKDTILNLYLDCDLPMEKLIETMDHDHGFTATISQFEAQLRVWKARKNLRMHEWERVLQTMDSLASHGVNSRVLVSDHVVSMKKVRRARRYCQANGNSRKRPRVEADSHDDTTSNEDTSDAVIEIQDSSGQWSQYTALVDGDVTASQPQTSSSTQEQEHGVASPLFQSFTPSLISANWFTANGNEGAVQPTDFSLVEYEAEVPQTFVQYEPYANNAELYADNTFPDLELVISSPLLPELVQRLPATSYLNDLPFAQFERDLALKRLQLATSPSPMQESGLFSRVQRLANMFATEAATVMTQENGKTFPENLEHAWLKLQTLHTILPRVPQGEPPQMIKEVELHRLLLYSSANGFVGLDGVPMQTIFRFLNSSTTSLLGRLFRDNPGHVVKSLAENLFRAAIESDDHNATRFFLKTGLVNVDKTYYIVDGEKYTPLERAAELQRLKVVKELLQFKPKVNKTLLSEKEASDGILIEGVLGLLIIGICPADRTKRNHSTFSSEYLEVVDLLIEAGAKIRGSCIYRALGRFVRMNLAKKLLYKLAPSDHSEVFRRYHILSYIVEELAEKEATEAIAKIVLNCEQTGCKQCLSRFSAQLDQAIVIGAGKGYIKLVQSLFQHAKSPTQILCAAIRSSNHELIEFVLAQKLNISQVIPAGIGGTGTGNTTPLAEAISSGDDVLIRRLENRGALENLDKRHGRFALDIAAASRVGNIEYVKKLLLHHPKATGSEMGNALLEAIENRRESIVRLLLDVGAEHHTGEPDFFIEAYKWGEQSVLNDLMSTFPDSNIYYVDEDNNDDLMSEDAGIFEYLCRSGRFTSETLSALAILATRRGDSAMLDYLLESGAEVMNGSALEHAVDGDNSDLLRILLKHIPPTKTPIRSFGTEAVRKAIRQHPSNIDALGLLLACTAIDFKSWQMTQDNNSHSPLGLAVQRDASSGCSDFPLTRRLLDAGCNIDQIADIGKARNGRRVNRTAILIAIRARNSSMVQFLISQGADINKEAIHGIKRTPLQAAAEHGSLDIVELLLQKGANANDKAAERWGATALQCAAMSGNCNIAALLLDNGASLYSPPSTYNGQSLIECAAEHGRVDMIQFLWNASAGFGFPIEECRRAMELAEGNGHMACRDLILDLAVMSGIMPMIEMSL</sequence>
<organism evidence="1 2">
    <name type="scientific">Hypoxylon rubiginosum</name>
    <dbReference type="NCBI Taxonomy" id="110542"/>
    <lineage>
        <taxon>Eukaryota</taxon>
        <taxon>Fungi</taxon>
        <taxon>Dikarya</taxon>
        <taxon>Ascomycota</taxon>
        <taxon>Pezizomycotina</taxon>
        <taxon>Sordariomycetes</taxon>
        <taxon>Xylariomycetidae</taxon>
        <taxon>Xylariales</taxon>
        <taxon>Hypoxylaceae</taxon>
        <taxon>Hypoxylon</taxon>
    </lineage>
</organism>
<evidence type="ECO:0000313" key="2">
    <source>
        <dbReference type="Proteomes" id="UP001497700"/>
    </source>
</evidence>
<dbReference type="EMBL" id="MU393445">
    <property type="protein sequence ID" value="KAI4867665.1"/>
    <property type="molecule type" value="Genomic_DNA"/>
</dbReference>
<evidence type="ECO:0000313" key="1">
    <source>
        <dbReference type="EMBL" id="KAI4867665.1"/>
    </source>
</evidence>
<keyword evidence="2" id="KW-1185">Reference proteome</keyword>
<gene>
    <name evidence="1" type="ORF">F4820DRAFT_192378</name>
</gene>
<proteinExistence type="predicted"/>
<accession>A0ACB9Z9J1</accession>
<protein>
    <submittedName>
        <fullName evidence="1">Ankyrin</fullName>
    </submittedName>
</protein>
<dbReference type="Proteomes" id="UP001497700">
    <property type="component" value="Unassembled WGS sequence"/>
</dbReference>
<reference evidence="1 2" key="1">
    <citation type="journal article" date="2022" name="New Phytol.">
        <title>Ecological generalism drives hyperdiversity of secondary metabolite gene clusters in xylarialean endophytes.</title>
        <authorList>
            <person name="Franco M.E.E."/>
            <person name="Wisecaver J.H."/>
            <person name="Arnold A.E."/>
            <person name="Ju Y.M."/>
            <person name="Slot J.C."/>
            <person name="Ahrendt S."/>
            <person name="Moore L.P."/>
            <person name="Eastman K.E."/>
            <person name="Scott K."/>
            <person name="Konkel Z."/>
            <person name="Mondo S.J."/>
            <person name="Kuo A."/>
            <person name="Hayes R.D."/>
            <person name="Haridas S."/>
            <person name="Andreopoulos B."/>
            <person name="Riley R."/>
            <person name="LaButti K."/>
            <person name="Pangilinan J."/>
            <person name="Lipzen A."/>
            <person name="Amirebrahimi M."/>
            <person name="Yan J."/>
            <person name="Adam C."/>
            <person name="Keymanesh K."/>
            <person name="Ng V."/>
            <person name="Louie K."/>
            <person name="Northen T."/>
            <person name="Drula E."/>
            <person name="Henrissat B."/>
            <person name="Hsieh H.M."/>
            <person name="Youens-Clark K."/>
            <person name="Lutzoni F."/>
            <person name="Miadlikowska J."/>
            <person name="Eastwood D.C."/>
            <person name="Hamelin R.C."/>
            <person name="Grigoriev I.V."/>
            <person name="U'Ren J.M."/>
        </authorList>
    </citation>
    <scope>NUCLEOTIDE SEQUENCE [LARGE SCALE GENOMIC DNA]</scope>
    <source>
        <strain evidence="1 2">CBS 119005</strain>
    </source>
</reference>